<evidence type="ECO:0000313" key="3">
    <source>
        <dbReference type="Proteomes" id="UP000272942"/>
    </source>
</evidence>
<accession>A0A183A6Y1</accession>
<feature type="region of interest" description="Disordered" evidence="1">
    <location>
        <begin position="155"/>
        <end position="208"/>
    </location>
</feature>
<dbReference type="WBParaSite" id="ECPE_0000271901-mRNA-1">
    <property type="protein sequence ID" value="ECPE_0000271901-mRNA-1"/>
    <property type="gene ID" value="ECPE_0000271901"/>
</dbReference>
<proteinExistence type="predicted"/>
<name>A0A183A6Y1_9TREM</name>
<reference evidence="4" key="1">
    <citation type="submission" date="2016-06" db="UniProtKB">
        <authorList>
            <consortium name="WormBaseParasite"/>
        </authorList>
    </citation>
    <scope>IDENTIFICATION</scope>
</reference>
<sequence length="413" mass="46350">MEINDDFERFCQIAQRSPRNSLSPMYHSPEPYMGRRSTQCGYLTFEDQSQVKRSSSFREPRRLSHVPNTRGSGNISSARSPARSTRHLSPNSRGELSATAAAKRASFSSHNRINQNDYSGIKDCEETGGRFAELNNGLDDNRTSPNVRMNAANRHRAGSMKEVGRNRPKAHYRPSAPAVFPDTLSPTYGFEPHSPGRYSNQNQTGGPEEKLVHVRRFQRKKDGQVISKGDKDIPQIELYRSVSPTDSQRAMYPHSPVSQTKPAIYTHDASDRSDDSSQSDTEVIEIPAITTTHVNPASHHGSTRAIQTSALQSPHTLCPESRNRSRSWAYVYEPDSTYPTQQHMPSPNRLDTSISRQPLTVQVLGSSRVGKTSLCMQFQTSESLDVTLECGKWIVSFRIHRNLTCLLVNERYG</sequence>
<evidence type="ECO:0000313" key="2">
    <source>
        <dbReference type="EMBL" id="VDP67235.1"/>
    </source>
</evidence>
<evidence type="ECO:0000256" key="1">
    <source>
        <dbReference type="SAM" id="MobiDB-lite"/>
    </source>
</evidence>
<feature type="compositionally biased region" description="Polar residues" evidence="1">
    <location>
        <begin position="66"/>
        <end position="94"/>
    </location>
</feature>
<keyword evidence="3" id="KW-1185">Reference proteome</keyword>
<dbReference type="EMBL" id="UZAN01039810">
    <property type="protein sequence ID" value="VDP67235.1"/>
    <property type="molecule type" value="Genomic_DNA"/>
</dbReference>
<organism evidence="4">
    <name type="scientific">Echinostoma caproni</name>
    <dbReference type="NCBI Taxonomy" id="27848"/>
    <lineage>
        <taxon>Eukaryota</taxon>
        <taxon>Metazoa</taxon>
        <taxon>Spiralia</taxon>
        <taxon>Lophotrochozoa</taxon>
        <taxon>Platyhelminthes</taxon>
        <taxon>Trematoda</taxon>
        <taxon>Digenea</taxon>
        <taxon>Plagiorchiida</taxon>
        <taxon>Echinostomata</taxon>
        <taxon>Echinostomatoidea</taxon>
        <taxon>Echinostomatidae</taxon>
        <taxon>Echinostoma</taxon>
    </lineage>
</organism>
<protein>
    <submittedName>
        <fullName evidence="4">Septin-type G domain-containing protein</fullName>
    </submittedName>
</protein>
<feature type="region of interest" description="Disordered" evidence="1">
    <location>
        <begin position="51"/>
        <end position="114"/>
    </location>
</feature>
<reference evidence="2 3" key="2">
    <citation type="submission" date="2018-11" db="EMBL/GenBank/DDBJ databases">
        <authorList>
            <consortium name="Pathogen Informatics"/>
        </authorList>
    </citation>
    <scope>NUCLEOTIDE SEQUENCE [LARGE SCALE GENOMIC DNA]</scope>
    <source>
        <strain evidence="2 3">Egypt</strain>
    </source>
</reference>
<dbReference type="Proteomes" id="UP000272942">
    <property type="component" value="Unassembled WGS sequence"/>
</dbReference>
<gene>
    <name evidence="2" type="ORF">ECPE_LOCUS2716</name>
</gene>
<dbReference type="AlphaFoldDB" id="A0A183A6Y1"/>
<evidence type="ECO:0000313" key="4">
    <source>
        <dbReference type="WBParaSite" id="ECPE_0000271901-mRNA-1"/>
    </source>
</evidence>
<dbReference type="OrthoDB" id="5239715at2759"/>